<organism evidence="2 3">
    <name type="scientific">Sphaerisporangium rhizosphaerae</name>
    <dbReference type="NCBI Taxonomy" id="2269375"/>
    <lineage>
        <taxon>Bacteria</taxon>
        <taxon>Bacillati</taxon>
        <taxon>Actinomycetota</taxon>
        <taxon>Actinomycetes</taxon>
        <taxon>Streptosporangiales</taxon>
        <taxon>Streptosporangiaceae</taxon>
        <taxon>Sphaerisporangium</taxon>
    </lineage>
</organism>
<comment type="caution">
    <text evidence="2">The sequence shown here is derived from an EMBL/GenBank/DDBJ whole genome shotgun (WGS) entry which is preliminary data.</text>
</comment>
<protein>
    <recommendedName>
        <fullName evidence="4">Zinc-finger domain-containing protein</fullName>
    </recommendedName>
</protein>
<sequence>MLDISVESVESAARAGRRHAEQWLAAVMDARGAEPRCSVLPGLVRSWAESPTRLLRAHITRHIRSCKSCEGATCGVTMTALMTRMPILASPAPAERLFAGADASFTAAENRTESWHPDGFPVQPDALEDPPPPEAPLSVEEGFTPERGDGAKPPTEFWEPDPEADDP</sequence>
<dbReference type="RefSeq" id="WP_380832683.1">
    <property type="nucleotide sequence ID" value="NZ_JBHTCG010000134.1"/>
</dbReference>
<feature type="region of interest" description="Disordered" evidence="1">
    <location>
        <begin position="109"/>
        <end position="167"/>
    </location>
</feature>
<keyword evidence="3" id="KW-1185">Reference proteome</keyword>
<evidence type="ECO:0008006" key="4">
    <source>
        <dbReference type="Google" id="ProtNLM"/>
    </source>
</evidence>
<accession>A0ABW2PG65</accession>
<dbReference type="Proteomes" id="UP001596496">
    <property type="component" value="Unassembled WGS sequence"/>
</dbReference>
<gene>
    <name evidence="2" type="ORF">ACFQSB_40430</name>
</gene>
<evidence type="ECO:0000313" key="2">
    <source>
        <dbReference type="EMBL" id="MFC7388502.1"/>
    </source>
</evidence>
<dbReference type="EMBL" id="JBHTCG010000134">
    <property type="protein sequence ID" value="MFC7388502.1"/>
    <property type="molecule type" value="Genomic_DNA"/>
</dbReference>
<proteinExistence type="predicted"/>
<reference evidence="3" key="1">
    <citation type="journal article" date="2019" name="Int. J. Syst. Evol. Microbiol.">
        <title>The Global Catalogue of Microorganisms (GCM) 10K type strain sequencing project: providing services to taxonomists for standard genome sequencing and annotation.</title>
        <authorList>
            <consortium name="The Broad Institute Genomics Platform"/>
            <consortium name="The Broad Institute Genome Sequencing Center for Infectious Disease"/>
            <person name="Wu L."/>
            <person name="Ma J."/>
        </authorList>
    </citation>
    <scope>NUCLEOTIDE SEQUENCE [LARGE SCALE GENOMIC DNA]</scope>
    <source>
        <strain evidence="3">CECT 7649</strain>
    </source>
</reference>
<feature type="compositionally biased region" description="Acidic residues" evidence="1">
    <location>
        <begin position="158"/>
        <end position="167"/>
    </location>
</feature>
<feature type="non-terminal residue" evidence="2">
    <location>
        <position position="167"/>
    </location>
</feature>
<evidence type="ECO:0000256" key="1">
    <source>
        <dbReference type="SAM" id="MobiDB-lite"/>
    </source>
</evidence>
<name>A0ABW2PG65_9ACTN</name>
<evidence type="ECO:0000313" key="3">
    <source>
        <dbReference type="Proteomes" id="UP001596496"/>
    </source>
</evidence>